<organism evidence="7 8">
    <name type="scientific">Chaetoceros tenuissimus</name>
    <dbReference type="NCBI Taxonomy" id="426638"/>
    <lineage>
        <taxon>Eukaryota</taxon>
        <taxon>Sar</taxon>
        <taxon>Stramenopiles</taxon>
        <taxon>Ochrophyta</taxon>
        <taxon>Bacillariophyta</taxon>
        <taxon>Coscinodiscophyceae</taxon>
        <taxon>Chaetocerotophycidae</taxon>
        <taxon>Chaetocerotales</taxon>
        <taxon>Chaetocerotaceae</taxon>
        <taxon>Chaetoceros</taxon>
    </lineage>
</organism>
<evidence type="ECO:0000256" key="4">
    <source>
        <dbReference type="ARBA" id="ARBA00023136"/>
    </source>
</evidence>
<feature type="transmembrane region" description="Helical" evidence="6">
    <location>
        <begin position="289"/>
        <end position="310"/>
    </location>
</feature>
<feature type="transmembrane region" description="Helical" evidence="6">
    <location>
        <begin position="214"/>
        <end position="239"/>
    </location>
</feature>
<dbReference type="Proteomes" id="UP001054902">
    <property type="component" value="Unassembled WGS sequence"/>
</dbReference>
<feature type="transmembrane region" description="Helical" evidence="6">
    <location>
        <begin position="105"/>
        <end position="128"/>
    </location>
</feature>
<dbReference type="EMBL" id="BLLK01000077">
    <property type="protein sequence ID" value="GFH62089.1"/>
    <property type="molecule type" value="Genomic_DNA"/>
</dbReference>
<proteinExistence type="predicted"/>
<dbReference type="SUPFAM" id="SSF81321">
    <property type="entry name" value="Family A G protein-coupled receptor-like"/>
    <property type="match status" value="1"/>
</dbReference>
<gene>
    <name evidence="7" type="ORF">CTEN210_18565</name>
</gene>
<dbReference type="PANTHER" id="PTHR23112">
    <property type="entry name" value="G PROTEIN-COUPLED RECEPTOR 157-RELATED"/>
    <property type="match status" value="1"/>
</dbReference>
<dbReference type="Gene3D" id="1.20.1070.10">
    <property type="entry name" value="Rhodopsin 7-helix transmembrane proteins"/>
    <property type="match status" value="1"/>
</dbReference>
<accession>A0AAD3HG85</accession>
<evidence type="ECO:0000256" key="5">
    <source>
        <dbReference type="SAM" id="MobiDB-lite"/>
    </source>
</evidence>
<keyword evidence="8" id="KW-1185">Reference proteome</keyword>
<evidence type="ECO:0000256" key="3">
    <source>
        <dbReference type="ARBA" id="ARBA00022989"/>
    </source>
</evidence>
<feature type="transmembrane region" description="Helical" evidence="6">
    <location>
        <begin position="148"/>
        <end position="166"/>
    </location>
</feature>
<evidence type="ECO:0000256" key="6">
    <source>
        <dbReference type="SAM" id="Phobius"/>
    </source>
</evidence>
<dbReference type="GO" id="GO:0007189">
    <property type="term" value="P:adenylate cyclase-activating G protein-coupled receptor signaling pathway"/>
    <property type="evidence" value="ECO:0007669"/>
    <property type="project" value="TreeGrafter"/>
</dbReference>
<comment type="subcellular location">
    <subcellularLocation>
        <location evidence="1">Membrane</location>
        <topology evidence="1">Multi-pass membrane protein</topology>
    </subcellularLocation>
</comment>
<protein>
    <submittedName>
        <fullName evidence="7">Uncharacterized protein</fullName>
    </submittedName>
</protein>
<comment type="caution">
    <text evidence="7">The sequence shown here is derived from an EMBL/GenBank/DDBJ whole genome shotgun (WGS) entry which is preliminary data.</text>
</comment>
<feature type="transmembrane region" description="Helical" evidence="6">
    <location>
        <begin position="29"/>
        <end position="51"/>
    </location>
</feature>
<sequence>MIYELFRKGGDLTSRELAASGFAFTKAGVVLPTISGSLSFISSCLIIVTILRSKQNTPYHRIMFFMSFWDSLSSLSIALTTIPMPRDVVYNYAGPSYGNTRTCEAQAFIILTGLGFVLTSNIMLNVYYLCTIRYNIVQETFQKYAEPIFLMIAIPLSFFQPIYFVIKETLNPTPYDSFCMMELYPADCRSYSEPECIRGDRETYKTTVWRVYQYFLGITVGLQILILIITMLFIVHTAWSRKEDTDIATRPNFSQRKSVTLQAFMYICACLMTWIFAVLFSMFPDNRTMNALFLLFVPMQGFINLMIFMFHKVYTYKVFHNVTVLDAIKIFFTKPSKFADRYLVSNIENIETLQPNRKTPSEIHREICQERRPSYSLPSQEIILNDDEIGIKSVELSIQLSSNRDIDSFLDNNMDVSLADTSKQSFGKRKDSTLDENNDNTMKEALSNKEKVNENEEFLDE</sequence>
<dbReference type="GO" id="GO:0004930">
    <property type="term" value="F:G protein-coupled receptor activity"/>
    <property type="evidence" value="ECO:0007669"/>
    <property type="project" value="TreeGrafter"/>
</dbReference>
<dbReference type="PANTHER" id="PTHR23112:SF0">
    <property type="entry name" value="TRANSMEMBRANE PROTEIN 116"/>
    <property type="match status" value="1"/>
</dbReference>
<evidence type="ECO:0000313" key="7">
    <source>
        <dbReference type="EMBL" id="GFH62089.1"/>
    </source>
</evidence>
<dbReference type="GO" id="GO:0005886">
    <property type="term" value="C:plasma membrane"/>
    <property type="evidence" value="ECO:0007669"/>
    <property type="project" value="TreeGrafter"/>
</dbReference>
<evidence type="ECO:0000313" key="8">
    <source>
        <dbReference type="Proteomes" id="UP001054902"/>
    </source>
</evidence>
<feature type="transmembrane region" description="Helical" evidence="6">
    <location>
        <begin position="259"/>
        <end position="283"/>
    </location>
</feature>
<name>A0AAD3HG85_9STRA</name>
<keyword evidence="2 6" id="KW-0812">Transmembrane</keyword>
<keyword evidence="4 6" id="KW-0472">Membrane</keyword>
<feature type="region of interest" description="Disordered" evidence="5">
    <location>
        <begin position="421"/>
        <end position="461"/>
    </location>
</feature>
<keyword evidence="3 6" id="KW-1133">Transmembrane helix</keyword>
<evidence type="ECO:0000256" key="2">
    <source>
        <dbReference type="ARBA" id="ARBA00022692"/>
    </source>
</evidence>
<evidence type="ECO:0000256" key="1">
    <source>
        <dbReference type="ARBA" id="ARBA00004141"/>
    </source>
</evidence>
<reference evidence="7 8" key="1">
    <citation type="journal article" date="2021" name="Sci. Rep.">
        <title>The genome of the diatom Chaetoceros tenuissimus carries an ancient integrated fragment of an extant virus.</title>
        <authorList>
            <person name="Hongo Y."/>
            <person name="Kimura K."/>
            <person name="Takaki Y."/>
            <person name="Yoshida Y."/>
            <person name="Baba S."/>
            <person name="Kobayashi G."/>
            <person name="Nagasaki K."/>
            <person name="Hano T."/>
            <person name="Tomaru Y."/>
        </authorList>
    </citation>
    <scope>NUCLEOTIDE SEQUENCE [LARGE SCALE GENOMIC DNA]</scope>
    <source>
        <strain evidence="7 8">NIES-3715</strain>
    </source>
</reference>
<dbReference type="AlphaFoldDB" id="A0AAD3HG85"/>